<proteinExistence type="inferred from homology"/>
<dbReference type="RefSeq" id="WP_044646487.1">
    <property type="nucleotide sequence ID" value="NZ_JTHP01000022.1"/>
</dbReference>
<feature type="domain" description="Methyltransferase type 11" evidence="4">
    <location>
        <begin position="49"/>
        <end position="145"/>
    </location>
</feature>
<dbReference type="GO" id="GO:0032259">
    <property type="term" value="P:methylation"/>
    <property type="evidence" value="ECO:0007669"/>
    <property type="project" value="UniProtKB-KW"/>
</dbReference>
<dbReference type="CDD" id="cd02440">
    <property type="entry name" value="AdoMet_MTases"/>
    <property type="match status" value="1"/>
</dbReference>
<dbReference type="InterPro" id="IPR029063">
    <property type="entry name" value="SAM-dependent_MTases_sf"/>
</dbReference>
<dbReference type="AlphaFoldDB" id="A0A0D7X1K2"/>
<dbReference type="Proteomes" id="UP000032534">
    <property type="component" value="Unassembled WGS sequence"/>
</dbReference>
<accession>A0A0D7X1K2</accession>
<evidence type="ECO:0000256" key="3">
    <source>
        <dbReference type="ARBA" id="ARBA00022679"/>
    </source>
</evidence>
<sequence>MIPEGNLQSNVDRFNGFADDYDQHRPEAPSLVVEIITRYLERKVELVADIGCGTGLSTFIWKDAAREIVGIEPNPDMRGKAQRKLETAGATTADTISFKSGFSNNLPFEDGTVDVITCSQSFHWMDPDSTLREAGRVLAQGGVLAAFDCDWPPVLQWEIDQAYVQLIAKADEILNREAPVEQQAHKWSKEQHLPNLQRSGQFRYTREIVFHNHEQCDAARYIGLVLSQGGIQTLFKLGNRALDEDLARFVKLVEDHFQDRTLDILFSYRMRLGVK</sequence>
<comment type="caution">
    <text evidence="5">The sequence shown here is derived from an EMBL/GenBank/DDBJ whole genome shotgun (WGS) entry which is preliminary data.</text>
</comment>
<keyword evidence="3 5" id="KW-0808">Transferase</keyword>
<evidence type="ECO:0000313" key="6">
    <source>
        <dbReference type="Proteomes" id="UP000032534"/>
    </source>
</evidence>
<dbReference type="GO" id="GO:0008757">
    <property type="term" value="F:S-adenosylmethionine-dependent methyltransferase activity"/>
    <property type="evidence" value="ECO:0007669"/>
    <property type="project" value="InterPro"/>
</dbReference>
<gene>
    <name evidence="5" type="ORF">QD47_12750</name>
</gene>
<dbReference type="InterPro" id="IPR013216">
    <property type="entry name" value="Methyltransf_11"/>
</dbReference>
<dbReference type="PANTHER" id="PTHR44942">
    <property type="entry name" value="METHYLTRANSF_11 DOMAIN-CONTAINING PROTEIN"/>
    <property type="match status" value="1"/>
</dbReference>
<evidence type="ECO:0000313" key="5">
    <source>
        <dbReference type="EMBL" id="KJD45266.1"/>
    </source>
</evidence>
<evidence type="ECO:0000259" key="4">
    <source>
        <dbReference type="Pfam" id="PF08241"/>
    </source>
</evidence>
<organism evidence="5 6">
    <name type="scientific">Paenibacillus terrae</name>
    <dbReference type="NCBI Taxonomy" id="159743"/>
    <lineage>
        <taxon>Bacteria</taxon>
        <taxon>Bacillati</taxon>
        <taxon>Bacillota</taxon>
        <taxon>Bacilli</taxon>
        <taxon>Bacillales</taxon>
        <taxon>Paenibacillaceae</taxon>
        <taxon>Paenibacillus</taxon>
    </lineage>
</organism>
<dbReference type="InterPro" id="IPR051052">
    <property type="entry name" value="Diverse_substrate_MTase"/>
</dbReference>
<protein>
    <submittedName>
        <fullName evidence="5">SAM-dependent methyltransferase</fullName>
    </submittedName>
</protein>
<reference evidence="5 6" key="1">
    <citation type="submission" date="2014-11" db="EMBL/GenBank/DDBJ databases">
        <title>Draft Genome Sequences of Paenibacillus polymyxa NRRL B-30509 and Paenibacillus terrae NRRL B-30644, Strains from a Poultry Environment that Produce Tridecaptin A and Paenicidins.</title>
        <authorList>
            <person name="van Belkum M.J."/>
            <person name="Lohans C.T."/>
            <person name="Vederas J.C."/>
        </authorList>
    </citation>
    <scope>NUCLEOTIDE SEQUENCE [LARGE SCALE GENOMIC DNA]</scope>
    <source>
        <strain evidence="5 6">NRRL B-30644</strain>
    </source>
</reference>
<dbReference type="PANTHER" id="PTHR44942:SF4">
    <property type="entry name" value="METHYLTRANSFERASE TYPE 11 DOMAIN-CONTAINING PROTEIN"/>
    <property type="match status" value="1"/>
</dbReference>
<dbReference type="Pfam" id="PF08241">
    <property type="entry name" value="Methyltransf_11"/>
    <property type="match status" value="1"/>
</dbReference>
<comment type="similarity">
    <text evidence="1">Belongs to the methyltransferase superfamily.</text>
</comment>
<dbReference type="SUPFAM" id="SSF53335">
    <property type="entry name" value="S-adenosyl-L-methionine-dependent methyltransferases"/>
    <property type="match status" value="1"/>
</dbReference>
<evidence type="ECO:0000256" key="2">
    <source>
        <dbReference type="ARBA" id="ARBA00022603"/>
    </source>
</evidence>
<dbReference type="EMBL" id="JTHP01000022">
    <property type="protein sequence ID" value="KJD45266.1"/>
    <property type="molecule type" value="Genomic_DNA"/>
</dbReference>
<dbReference type="Gene3D" id="3.40.50.150">
    <property type="entry name" value="Vaccinia Virus protein VP39"/>
    <property type="match status" value="1"/>
</dbReference>
<dbReference type="OrthoDB" id="9797252at2"/>
<evidence type="ECO:0000256" key="1">
    <source>
        <dbReference type="ARBA" id="ARBA00008361"/>
    </source>
</evidence>
<name>A0A0D7X1K2_9BACL</name>
<dbReference type="PATRIC" id="fig|159743.3.peg.2836"/>
<keyword evidence="6" id="KW-1185">Reference proteome</keyword>
<keyword evidence="2 5" id="KW-0489">Methyltransferase</keyword>